<protein>
    <recommendedName>
        <fullName evidence="10">Integral membrane protein-like protein</fullName>
    </recommendedName>
</protein>
<evidence type="ECO:0000256" key="7">
    <source>
        <dbReference type="SAM" id="Phobius"/>
    </source>
</evidence>
<feature type="transmembrane region" description="Helical" evidence="7">
    <location>
        <begin position="777"/>
        <end position="795"/>
    </location>
</feature>
<keyword evidence="3 7" id="KW-0812">Transmembrane</keyword>
<evidence type="ECO:0000256" key="2">
    <source>
        <dbReference type="ARBA" id="ARBA00022475"/>
    </source>
</evidence>
<proteinExistence type="predicted"/>
<dbReference type="InterPro" id="IPR022791">
    <property type="entry name" value="L-PG_synthase/AglD"/>
</dbReference>
<organism evidence="8 9">
    <name type="scientific">Jonesia denitrificans (strain ATCC 14870 / DSM 20603 / BCRC 15368 / CIP 55.134 / JCM 11481 / NBRC 15587 / NCTC 10816 / Prevot 55134)</name>
    <name type="common">Listeria denitrificans</name>
    <dbReference type="NCBI Taxonomy" id="471856"/>
    <lineage>
        <taxon>Bacteria</taxon>
        <taxon>Bacillati</taxon>
        <taxon>Actinomycetota</taxon>
        <taxon>Actinomycetes</taxon>
        <taxon>Micrococcales</taxon>
        <taxon>Jonesiaceae</taxon>
        <taxon>Jonesia</taxon>
    </lineage>
</organism>
<dbReference type="GO" id="GO:0005886">
    <property type="term" value="C:plasma membrane"/>
    <property type="evidence" value="ECO:0007669"/>
    <property type="project" value="UniProtKB-SubCell"/>
</dbReference>
<feature type="transmembrane region" description="Helical" evidence="7">
    <location>
        <begin position="629"/>
        <end position="650"/>
    </location>
</feature>
<feature type="compositionally biased region" description="Low complexity" evidence="6">
    <location>
        <begin position="11"/>
        <end position="27"/>
    </location>
</feature>
<comment type="subcellular location">
    <subcellularLocation>
        <location evidence="1">Cell membrane</location>
        <topology evidence="1">Multi-pass membrane protein</topology>
    </subcellularLocation>
</comment>
<feature type="transmembrane region" description="Helical" evidence="7">
    <location>
        <begin position="752"/>
        <end position="770"/>
    </location>
</feature>
<keyword evidence="9" id="KW-1185">Reference proteome</keyword>
<dbReference type="STRING" id="471856.Jden_2505"/>
<evidence type="ECO:0008006" key="10">
    <source>
        <dbReference type="Google" id="ProtNLM"/>
    </source>
</evidence>
<dbReference type="OrthoDB" id="5242664at2"/>
<keyword evidence="2" id="KW-1003">Cell membrane</keyword>
<dbReference type="HOGENOM" id="CLU_009723_1_0_11"/>
<dbReference type="eggNOG" id="COG3642">
    <property type="taxonomic scope" value="Bacteria"/>
</dbReference>
<dbReference type="Proteomes" id="UP000000628">
    <property type="component" value="Chromosome"/>
</dbReference>
<feature type="transmembrane region" description="Helical" evidence="7">
    <location>
        <begin position="670"/>
        <end position="692"/>
    </location>
</feature>
<sequence>MPNPTPDPLTAAASRGPGSISRRPSSAKPRPTGTNILVVDDEEPRVRQPRDAIAIALSLLGVVAVVALSTYAHGTTEGVQNDVQNITIALTRAWLLPVVLLETLVTLVIPGAVIIELAARRLPRQILESAAALALGLILATAFVYAVNAIGASDLVRGLSIPTRAGLVITVPGYIAGVAGLLTASGPRQRRRTVAFSWNLLWFSLAVTLISGQVSLPGVAVSLLLGRVAGLSVRYVSGVSSERARGPALIDALKRAGFAPISLVRVKDVADDSPRHVVSSHQPYSPEDPSVLALSRTSDTRVYALTQLDGPRLDVVVLDGDRQVIGFMQRLWHSVRVRGIEGRTAMSLRAVAERAALLTYAASAAGVRTPRLLGIAHADDSMLLVLEHPEGTIPLSDAEPELVSDRVQQAVWRQLDRAHSAGLSHRGITGDVVLVGRAAPGISGGTPLQYEDSPNVWLTGWQSGDIASPGFSQLMDVAQLLTSLSLVVGAKDAVRNAMAVLGEEQLGAVGPLLQGVVLPSATRARMRAHKDLLPQLRSALVRELPEANVEPQQINRFSVKTVVTWIVTFVAIVVVFTTINFEQVTTAVAQSNPWWLVATFVLGLATWLGAAMTFIGFASVRLPVFRATLVQAAASFVALAAPAGIGPAALNLRMLTRRGVSTSLAVATVALVQVSGFVVTVLLLVLLSVVSGEGGALRALPSTSVVFAIITVVIAAGIVFSVPVLRRWVVAKVSPTLRQVWPRLSELLSTPWRLGLGVAGNVVITLGYVFAFHTALLAFNVEVSLIDLAVVYLVGNTVGSLAPTPGGLGAIEFALITGLTTTASVPAAVATSAVVLFRFATYWARIPLGWFAMRYLNRTGDL</sequence>
<evidence type="ECO:0000256" key="6">
    <source>
        <dbReference type="SAM" id="MobiDB-lite"/>
    </source>
</evidence>
<feature type="transmembrane region" description="Helical" evidence="7">
    <location>
        <begin position="163"/>
        <end position="182"/>
    </location>
</feature>
<dbReference type="eggNOG" id="COG0392">
    <property type="taxonomic scope" value="Bacteria"/>
</dbReference>
<dbReference type="NCBIfam" id="TIGR00374">
    <property type="entry name" value="flippase-like domain"/>
    <property type="match status" value="1"/>
</dbReference>
<dbReference type="Pfam" id="PF03706">
    <property type="entry name" value="LPG_synthase_TM"/>
    <property type="match status" value="1"/>
</dbReference>
<feature type="transmembrane region" description="Helical" evidence="7">
    <location>
        <begin position="704"/>
        <end position="725"/>
    </location>
</feature>
<keyword evidence="4 7" id="KW-1133">Transmembrane helix</keyword>
<accession>C7R389</accession>
<feature type="transmembrane region" description="Helical" evidence="7">
    <location>
        <begin position="94"/>
        <end position="118"/>
    </location>
</feature>
<feature type="transmembrane region" description="Helical" evidence="7">
    <location>
        <begin position="562"/>
        <end position="581"/>
    </location>
</feature>
<evidence type="ECO:0000313" key="8">
    <source>
        <dbReference type="EMBL" id="ACV10137.1"/>
    </source>
</evidence>
<evidence type="ECO:0000256" key="4">
    <source>
        <dbReference type="ARBA" id="ARBA00022989"/>
    </source>
</evidence>
<dbReference type="KEGG" id="jde:Jden_2505"/>
<dbReference type="RefSeq" id="WP_015772748.1">
    <property type="nucleotide sequence ID" value="NC_013174.1"/>
</dbReference>
<feature type="region of interest" description="Disordered" evidence="6">
    <location>
        <begin position="1"/>
        <end position="35"/>
    </location>
</feature>
<dbReference type="AlphaFoldDB" id="C7R389"/>
<feature type="transmembrane region" description="Helical" evidence="7">
    <location>
        <begin position="52"/>
        <end position="74"/>
    </location>
</feature>
<feature type="transmembrane region" description="Helical" evidence="7">
    <location>
        <begin position="130"/>
        <end position="151"/>
    </location>
</feature>
<feature type="transmembrane region" description="Helical" evidence="7">
    <location>
        <begin position="815"/>
        <end position="837"/>
    </location>
</feature>
<gene>
    <name evidence="8" type="ordered locus">Jden_2505</name>
</gene>
<evidence type="ECO:0000256" key="1">
    <source>
        <dbReference type="ARBA" id="ARBA00004651"/>
    </source>
</evidence>
<evidence type="ECO:0000256" key="3">
    <source>
        <dbReference type="ARBA" id="ARBA00022692"/>
    </source>
</evidence>
<dbReference type="PANTHER" id="PTHR39087">
    <property type="entry name" value="UPF0104 MEMBRANE PROTEIN MJ1595"/>
    <property type="match status" value="1"/>
</dbReference>
<reference evidence="8 9" key="1">
    <citation type="journal article" date="2009" name="Stand. Genomic Sci.">
        <title>Complete genome sequence of Jonesia denitrificans type strain (Prevot 55134).</title>
        <authorList>
            <person name="Pukall R."/>
            <person name="Gehrich-Schroter G."/>
            <person name="Lapidus A."/>
            <person name="Nolan M."/>
            <person name="Glavina Del Rio T."/>
            <person name="Lucas S."/>
            <person name="Chen F."/>
            <person name="Tice H."/>
            <person name="Pitluck S."/>
            <person name="Cheng J.F."/>
            <person name="Copeland A."/>
            <person name="Saunders E."/>
            <person name="Brettin T."/>
            <person name="Detter J.C."/>
            <person name="Bruce D."/>
            <person name="Goodwin L."/>
            <person name="Pati A."/>
            <person name="Ivanova N."/>
            <person name="Mavromatis K."/>
            <person name="Ovchinnikova G."/>
            <person name="Chen A."/>
            <person name="Palaniappan K."/>
            <person name="Land M."/>
            <person name="Hauser L."/>
            <person name="Chang Y.J."/>
            <person name="Jeffries C.D."/>
            <person name="Chain P."/>
            <person name="Goker M."/>
            <person name="Bristow J."/>
            <person name="Eisen J.A."/>
            <person name="Markowitz V."/>
            <person name="Hugenholtz P."/>
            <person name="Kyrpides N.C."/>
            <person name="Klenk H.P."/>
            <person name="Han C."/>
        </authorList>
    </citation>
    <scope>NUCLEOTIDE SEQUENCE [LARGE SCALE GENOMIC DNA]</scope>
    <source>
        <strain evidence="9">ATCC 14870 / DSM 20603 / BCRC 15368 / CIP 55.134 / JCM 11481 / NBRC 15587 / NCTC 10816 / Prevot 55134</strain>
    </source>
</reference>
<feature type="transmembrane region" description="Helical" evidence="7">
    <location>
        <begin position="593"/>
        <end position="617"/>
    </location>
</feature>
<dbReference type="EMBL" id="CP001706">
    <property type="protein sequence ID" value="ACV10137.1"/>
    <property type="molecule type" value="Genomic_DNA"/>
</dbReference>
<evidence type="ECO:0000313" key="9">
    <source>
        <dbReference type="Proteomes" id="UP000000628"/>
    </source>
</evidence>
<dbReference type="PANTHER" id="PTHR39087:SF2">
    <property type="entry name" value="UPF0104 MEMBRANE PROTEIN MJ1595"/>
    <property type="match status" value="1"/>
</dbReference>
<evidence type="ECO:0000256" key="5">
    <source>
        <dbReference type="ARBA" id="ARBA00023136"/>
    </source>
</evidence>
<name>C7R389_JONDD</name>
<keyword evidence="5 7" id="KW-0472">Membrane</keyword>